<dbReference type="Proteomes" id="UP000822688">
    <property type="component" value="Chromosome 3"/>
</dbReference>
<evidence type="ECO:0000313" key="2">
    <source>
        <dbReference type="EMBL" id="KAG0582119.1"/>
    </source>
</evidence>
<name>A0A8T0IGR8_CERPU</name>
<dbReference type="PANTHER" id="PTHR35486:SF1">
    <property type="entry name" value="OS02G0689500 PROTEIN"/>
    <property type="match status" value="1"/>
</dbReference>
<evidence type="ECO:0000313" key="3">
    <source>
        <dbReference type="Proteomes" id="UP000822688"/>
    </source>
</evidence>
<reference evidence="2" key="1">
    <citation type="submission" date="2020-06" db="EMBL/GenBank/DDBJ databases">
        <title>WGS assembly of Ceratodon purpureus strain R40.</title>
        <authorList>
            <person name="Carey S.B."/>
            <person name="Jenkins J."/>
            <person name="Shu S."/>
            <person name="Lovell J.T."/>
            <person name="Sreedasyam A."/>
            <person name="Maumus F."/>
            <person name="Tiley G.P."/>
            <person name="Fernandez-Pozo N."/>
            <person name="Barry K."/>
            <person name="Chen C."/>
            <person name="Wang M."/>
            <person name="Lipzen A."/>
            <person name="Daum C."/>
            <person name="Saski C.A."/>
            <person name="Payton A.C."/>
            <person name="Mcbreen J.C."/>
            <person name="Conrad R.E."/>
            <person name="Kollar L.M."/>
            <person name="Olsson S."/>
            <person name="Huttunen S."/>
            <person name="Landis J.B."/>
            <person name="Wickett N.J."/>
            <person name="Johnson M.G."/>
            <person name="Rensing S.A."/>
            <person name="Grimwood J."/>
            <person name="Schmutz J."/>
            <person name="Mcdaniel S.F."/>
        </authorList>
    </citation>
    <scope>NUCLEOTIDE SEQUENCE</scope>
    <source>
        <strain evidence="2">R40</strain>
    </source>
</reference>
<dbReference type="EMBL" id="CM026423">
    <property type="protein sequence ID" value="KAG0582119.1"/>
    <property type="molecule type" value="Genomic_DNA"/>
</dbReference>
<sequence length="476" mass="52046">MRECKRHPSESQPGGGVCARCLEERLLWLWKGESFRGDDREEVPSASTSAGASVPEQRLGHSGSSHNPDARPEPAASSIASVRKQLQVHGVARPGGARARAGVSSDVVNGDNHRDGVGLGAVVVASSGDGAERTCVGDGDPGFGNLTLHDSKGVMEEWTEFHARRRRNLEPGLEGELDSCKAKSKSFDLIETIEAGASDDATMDTENLQSVARNPELVILMNAQKMRSQSMPLDNRSAEDTALRVINEQADDLFFDEFDAYGIAEDVQDRDGGGEALQESMAAQRCFSPVWQSRKSPKWVKVLVSPMTSRNRVFPSRSKEDARKGRGSRKRGARFASSDWSGSEAHRGGSSPQWMGSSRAEEEMPAHPRTSMRSSVFSWLKQDADTTHHKRYDQGEQLTSSSSSSLTNSVSTDSWLRDLTTVGHLHEIAEEMEIVEESSEEENDLGDMTSFGKFLLLAAQRQPEARLTRLVSANSK</sequence>
<gene>
    <name evidence="2" type="ORF">KC19_3G035600</name>
</gene>
<protein>
    <submittedName>
        <fullName evidence="2">Uncharacterized protein</fullName>
    </submittedName>
</protein>
<dbReference type="AlphaFoldDB" id="A0A8T0IGR8"/>
<dbReference type="PANTHER" id="PTHR35486">
    <property type="entry name" value="EXPRESSED PROTEIN"/>
    <property type="match status" value="1"/>
</dbReference>
<feature type="region of interest" description="Disordered" evidence="1">
    <location>
        <begin position="391"/>
        <end position="410"/>
    </location>
</feature>
<organism evidence="2 3">
    <name type="scientific">Ceratodon purpureus</name>
    <name type="common">Fire moss</name>
    <name type="synonym">Dicranum purpureum</name>
    <dbReference type="NCBI Taxonomy" id="3225"/>
    <lineage>
        <taxon>Eukaryota</taxon>
        <taxon>Viridiplantae</taxon>
        <taxon>Streptophyta</taxon>
        <taxon>Embryophyta</taxon>
        <taxon>Bryophyta</taxon>
        <taxon>Bryophytina</taxon>
        <taxon>Bryopsida</taxon>
        <taxon>Dicranidae</taxon>
        <taxon>Pseudoditrichales</taxon>
        <taxon>Ditrichaceae</taxon>
        <taxon>Ceratodon</taxon>
    </lineage>
</organism>
<accession>A0A8T0IGR8</accession>
<proteinExistence type="predicted"/>
<comment type="caution">
    <text evidence="2">The sequence shown here is derived from an EMBL/GenBank/DDBJ whole genome shotgun (WGS) entry which is preliminary data.</text>
</comment>
<feature type="compositionally biased region" description="Low complexity" evidence="1">
    <location>
        <begin position="399"/>
        <end position="410"/>
    </location>
</feature>
<keyword evidence="3" id="KW-1185">Reference proteome</keyword>
<evidence type="ECO:0000256" key="1">
    <source>
        <dbReference type="SAM" id="MobiDB-lite"/>
    </source>
</evidence>
<feature type="region of interest" description="Disordered" evidence="1">
    <location>
        <begin position="37"/>
        <end position="79"/>
    </location>
</feature>
<feature type="region of interest" description="Disordered" evidence="1">
    <location>
        <begin position="310"/>
        <end position="375"/>
    </location>
</feature>